<dbReference type="GO" id="GO:0016740">
    <property type="term" value="F:transferase activity"/>
    <property type="evidence" value="ECO:0007669"/>
    <property type="project" value="UniProtKB-KW"/>
</dbReference>
<accession>A0A2W7ISG1</accession>
<comment type="caution">
    <text evidence="2">The sequence shown here is derived from an EMBL/GenBank/DDBJ whole genome shotgun (WGS) entry which is preliminary data.</text>
</comment>
<dbReference type="OrthoDB" id="3034222at2"/>
<organism evidence="2 3">
    <name type="scientific">Humitalea rosea</name>
    <dbReference type="NCBI Taxonomy" id="990373"/>
    <lineage>
        <taxon>Bacteria</taxon>
        <taxon>Pseudomonadati</taxon>
        <taxon>Pseudomonadota</taxon>
        <taxon>Alphaproteobacteria</taxon>
        <taxon>Acetobacterales</taxon>
        <taxon>Roseomonadaceae</taxon>
        <taxon>Humitalea</taxon>
    </lineage>
</organism>
<protein>
    <submittedName>
        <fullName evidence="2">Acetyltransferase (GNAT) family protein</fullName>
    </submittedName>
</protein>
<evidence type="ECO:0000313" key="3">
    <source>
        <dbReference type="Proteomes" id="UP000249688"/>
    </source>
</evidence>
<gene>
    <name evidence="2" type="ORF">C8P66_103227</name>
</gene>
<keyword evidence="2" id="KW-0808">Transferase</keyword>
<sequence>MTPDAGLRAVLLPGLAALPEAAWAACLPDEAEGWRYHRACEAASGPPARPMAAAVFDAAGLVLAVPLFRLAYRLNTPLQGRLARLAGGLERLLPGLLEWRMLGVGSALTERCPVALRPGLADGARRHAVAALLKLLEQEAKASGASVLAVKDLAAPEAKWLAPLLREAGHATVPSLPVAVLDLSGMDEAAYLQSLSAATRKDLRRKQRSRAVLRIEHRDSTEGLSAAIEALYRSTQQNSRLRYGDFEDLPPGYFDAVTRDAAGRAHLVLYWVGERLAAFNLLLLQADRVIDKFLGMAYPLGREHNLYGVSWMENVRFALATGRPLLQFGQTAYAEKLRLGCRLVGSTNFARLRWGPAQPLLRAASPWLGFDRWDPDLRAARRMAGAA</sequence>
<reference evidence="2 3" key="1">
    <citation type="submission" date="2018-06" db="EMBL/GenBank/DDBJ databases">
        <title>Genomic Encyclopedia of Archaeal and Bacterial Type Strains, Phase II (KMG-II): from individual species to whole genera.</title>
        <authorList>
            <person name="Goeker M."/>
        </authorList>
    </citation>
    <scope>NUCLEOTIDE SEQUENCE [LARGE SCALE GENOMIC DNA]</scope>
    <source>
        <strain evidence="2 3">DSM 24525</strain>
    </source>
</reference>
<proteinExistence type="predicted"/>
<dbReference type="Gene3D" id="3.40.630.30">
    <property type="match status" value="1"/>
</dbReference>
<dbReference type="InterPro" id="IPR016181">
    <property type="entry name" value="Acyl_CoA_acyltransferase"/>
</dbReference>
<dbReference type="AlphaFoldDB" id="A0A2W7ISG1"/>
<dbReference type="SUPFAM" id="SSF55729">
    <property type="entry name" value="Acyl-CoA N-acyltransferases (Nat)"/>
    <property type="match status" value="1"/>
</dbReference>
<evidence type="ECO:0000313" key="2">
    <source>
        <dbReference type="EMBL" id="PZW49200.1"/>
    </source>
</evidence>
<dbReference type="Proteomes" id="UP000249688">
    <property type="component" value="Unassembled WGS sequence"/>
</dbReference>
<name>A0A2W7ISG1_9PROT</name>
<dbReference type="Pfam" id="PF13480">
    <property type="entry name" value="Acetyltransf_6"/>
    <property type="match status" value="1"/>
</dbReference>
<evidence type="ECO:0000259" key="1">
    <source>
        <dbReference type="Pfam" id="PF13480"/>
    </source>
</evidence>
<keyword evidence="3" id="KW-1185">Reference proteome</keyword>
<dbReference type="RefSeq" id="WP_111396899.1">
    <property type="nucleotide sequence ID" value="NZ_QKYU01000003.1"/>
</dbReference>
<dbReference type="InterPro" id="IPR038740">
    <property type="entry name" value="BioF2-like_GNAT_dom"/>
</dbReference>
<dbReference type="EMBL" id="QKYU01000003">
    <property type="protein sequence ID" value="PZW49200.1"/>
    <property type="molecule type" value="Genomic_DNA"/>
</dbReference>
<feature type="domain" description="BioF2-like acetyltransferase" evidence="1">
    <location>
        <begin position="199"/>
        <end position="336"/>
    </location>
</feature>